<dbReference type="SMART" id="SM00641">
    <property type="entry name" value="Glyco_25"/>
    <property type="match status" value="1"/>
</dbReference>
<organism evidence="4 5">
    <name type="scientific">Herbihabitans rhizosphaerae</name>
    <dbReference type="NCBI Taxonomy" id="1872711"/>
    <lineage>
        <taxon>Bacteria</taxon>
        <taxon>Bacillati</taxon>
        <taxon>Actinomycetota</taxon>
        <taxon>Actinomycetes</taxon>
        <taxon>Pseudonocardiales</taxon>
        <taxon>Pseudonocardiaceae</taxon>
        <taxon>Herbihabitans</taxon>
    </lineage>
</organism>
<dbReference type="GO" id="GO:0009253">
    <property type="term" value="P:peptidoglycan catabolic process"/>
    <property type="evidence" value="ECO:0007669"/>
    <property type="project" value="InterPro"/>
</dbReference>
<dbReference type="GO" id="GO:0003796">
    <property type="term" value="F:lysozyme activity"/>
    <property type="evidence" value="ECO:0007669"/>
    <property type="project" value="InterPro"/>
</dbReference>
<name>A0A4Q7KLF3_9PSEU</name>
<dbReference type="PANTHER" id="PTHR34135">
    <property type="entry name" value="LYSOZYME"/>
    <property type="match status" value="1"/>
</dbReference>
<dbReference type="EMBL" id="SGWQ01000005">
    <property type="protein sequence ID" value="RZS37459.1"/>
    <property type="molecule type" value="Genomic_DNA"/>
</dbReference>
<keyword evidence="5" id="KW-1185">Reference proteome</keyword>
<dbReference type="InterPro" id="IPR002053">
    <property type="entry name" value="Glyco_hydro_25"/>
</dbReference>
<evidence type="ECO:0000256" key="3">
    <source>
        <dbReference type="ARBA" id="ARBA00023295"/>
    </source>
</evidence>
<comment type="similarity">
    <text evidence="1">Belongs to the glycosyl hydrolase 25 family.</text>
</comment>
<dbReference type="Gene3D" id="3.20.20.80">
    <property type="entry name" value="Glycosidases"/>
    <property type="match status" value="1"/>
</dbReference>
<keyword evidence="2 4" id="KW-0378">Hydrolase</keyword>
<dbReference type="AlphaFoldDB" id="A0A4Q7KLF3"/>
<reference evidence="4 5" key="1">
    <citation type="submission" date="2019-02" db="EMBL/GenBank/DDBJ databases">
        <title>Genomic Encyclopedia of Type Strains, Phase IV (KMG-IV): sequencing the most valuable type-strain genomes for metagenomic binning, comparative biology and taxonomic classification.</title>
        <authorList>
            <person name="Goeker M."/>
        </authorList>
    </citation>
    <scope>NUCLEOTIDE SEQUENCE [LARGE SCALE GENOMIC DNA]</scope>
    <source>
        <strain evidence="4 5">DSM 101727</strain>
    </source>
</reference>
<protein>
    <submittedName>
        <fullName evidence="4">Glycosyl hydrolase family 25</fullName>
    </submittedName>
</protein>
<dbReference type="GO" id="GO:0016052">
    <property type="term" value="P:carbohydrate catabolic process"/>
    <property type="evidence" value="ECO:0007669"/>
    <property type="project" value="TreeGrafter"/>
</dbReference>
<dbReference type="OrthoDB" id="3698205at2"/>
<dbReference type="Pfam" id="PF01183">
    <property type="entry name" value="Glyco_hydro_25"/>
    <property type="match status" value="1"/>
</dbReference>
<accession>A0A4Q7KLF3</accession>
<sequence>MDYGIDLSHYNTVNDWNAVRGNNITFALCKITEGTTFVDQDAGGHLSGARGVGIHGGGYHFARPGSVVDQVTHFVNTGTPLGIFEPGSLTPVLDVEVSGVGDAFIAEWIRVIRERTGVKRVMVYANLNFWTNVLHPDQWAGDGVYLWIARYNGDPGNPGWAHPRLALHQHSDKGSVPGIPGAVDRNATIVPFGLADLLN</sequence>
<dbReference type="PROSITE" id="PS51904">
    <property type="entry name" value="GLYCOSYL_HYDROL_F25_2"/>
    <property type="match status" value="1"/>
</dbReference>
<proteinExistence type="inferred from homology"/>
<gene>
    <name evidence="4" type="ORF">EV193_10513</name>
</gene>
<evidence type="ECO:0000256" key="2">
    <source>
        <dbReference type="ARBA" id="ARBA00022801"/>
    </source>
</evidence>
<dbReference type="Proteomes" id="UP000294257">
    <property type="component" value="Unassembled WGS sequence"/>
</dbReference>
<evidence type="ECO:0000313" key="4">
    <source>
        <dbReference type="EMBL" id="RZS37459.1"/>
    </source>
</evidence>
<dbReference type="CDD" id="cd00599">
    <property type="entry name" value="GH25_muramidase"/>
    <property type="match status" value="1"/>
</dbReference>
<dbReference type="RefSeq" id="WP_130344963.1">
    <property type="nucleotide sequence ID" value="NZ_SGWQ01000005.1"/>
</dbReference>
<comment type="caution">
    <text evidence="4">The sequence shown here is derived from an EMBL/GenBank/DDBJ whole genome shotgun (WGS) entry which is preliminary data.</text>
</comment>
<evidence type="ECO:0000256" key="1">
    <source>
        <dbReference type="ARBA" id="ARBA00010646"/>
    </source>
</evidence>
<dbReference type="InterPro" id="IPR017853">
    <property type="entry name" value="GH"/>
</dbReference>
<dbReference type="SUPFAM" id="SSF51445">
    <property type="entry name" value="(Trans)glycosidases"/>
    <property type="match status" value="1"/>
</dbReference>
<dbReference type="GO" id="GO:0016998">
    <property type="term" value="P:cell wall macromolecule catabolic process"/>
    <property type="evidence" value="ECO:0007669"/>
    <property type="project" value="InterPro"/>
</dbReference>
<keyword evidence="3" id="KW-0326">Glycosidase</keyword>
<evidence type="ECO:0000313" key="5">
    <source>
        <dbReference type="Proteomes" id="UP000294257"/>
    </source>
</evidence>
<dbReference type="InterPro" id="IPR018077">
    <property type="entry name" value="Glyco_hydro_fam25_subgr"/>
</dbReference>
<dbReference type="PANTHER" id="PTHR34135:SF2">
    <property type="entry name" value="LYSOZYME"/>
    <property type="match status" value="1"/>
</dbReference>